<dbReference type="Gene3D" id="3.40.190.10">
    <property type="entry name" value="Periplasmic binding protein-like II"/>
    <property type="match status" value="2"/>
</dbReference>
<dbReference type="Gene3D" id="3.20.20.450">
    <property type="entry name" value="EAL domain"/>
    <property type="match status" value="1"/>
</dbReference>
<evidence type="ECO:0008006" key="6">
    <source>
        <dbReference type="Google" id="ProtNLM"/>
    </source>
</evidence>
<keyword evidence="1" id="KW-0812">Transmembrane</keyword>
<dbReference type="EMBL" id="ADKX01000018">
    <property type="protein sequence ID" value="EFW05635.1"/>
    <property type="molecule type" value="Genomic_DNA"/>
</dbReference>
<dbReference type="NCBIfam" id="TIGR00254">
    <property type="entry name" value="GGDEF"/>
    <property type="match status" value="1"/>
</dbReference>
<organism evidence="4 5">
    <name type="scientific">Coprobacillus cateniformis</name>
    <dbReference type="NCBI Taxonomy" id="100884"/>
    <lineage>
        <taxon>Bacteria</taxon>
        <taxon>Bacillati</taxon>
        <taxon>Bacillota</taxon>
        <taxon>Erysipelotrichia</taxon>
        <taxon>Erysipelotrichales</taxon>
        <taxon>Coprobacillaceae</taxon>
        <taxon>Coprobacillus</taxon>
    </lineage>
</organism>
<dbReference type="PROSITE" id="PS50883">
    <property type="entry name" value="EAL"/>
    <property type="match status" value="1"/>
</dbReference>
<reference evidence="4 5" key="1">
    <citation type="submission" date="2010-12" db="EMBL/GenBank/DDBJ databases">
        <title>The Genome Sequence of Coprobacillus sp. strain 29_1.</title>
        <authorList>
            <consortium name="The Broad Institute Genome Sequencing Platform"/>
            <person name="Earl A."/>
            <person name="Ward D."/>
            <person name="Feldgarden M."/>
            <person name="Gevers D."/>
            <person name="Daigneault M."/>
            <person name="Sibley C.D."/>
            <person name="White A."/>
            <person name="Strauss J."/>
            <person name="Allen-Vercoe E."/>
            <person name="Young S.K."/>
            <person name="Zeng Q."/>
            <person name="Gargeya S."/>
            <person name="Fitzgerald M."/>
            <person name="Haas B."/>
            <person name="Abouelleil A."/>
            <person name="Alvarado L."/>
            <person name="Arachchi H.M."/>
            <person name="Berlin A."/>
            <person name="Brown A."/>
            <person name="Chapman S.B."/>
            <person name="Chen Z."/>
            <person name="Dunbar C."/>
            <person name="Freedman E."/>
            <person name="Gearin G."/>
            <person name="Gellesch M."/>
            <person name="Goldberg J."/>
            <person name="Griggs A."/>
            <person name="Gujja S."/>
            <person name="Heilman E."/>
            <person name="Heiman D."/>
            <person name="Howarth C."/>
            <person name="Larson L."/>
            <person name="Lui A."/>
            <person name="MacDonald P.J.P."/>
            <person name="Mehta T."/>
            <person name="Montmayeur A."/>
            <person name="Murphy C."/>
            <person name="Neiman D."/>
            <person name="Pearson M."/>
            <person name="Priest M."/>
            <person name="Roberts A."/>
            <person name="Saif S."/>
            <person name="Shea T."/>
            <person name="Shenoy N."/>
            <person name="Sisk P."/>
            <person name="Stolte C."/>
            <person name="Sykes S."/>
            <person name="White J."/>
            <person name="Yandava C."/>
            <person name="Nusbaum C."/>
            <person name="Birren B."/>
        </authorList>
    </citation>
    <scope>NUCLEOTIDE SEQUENCE [LARGE SCALE GENOMIC DNA]</scope>
    <source>
        <strain evidence="4 5">29_1</strain>
    </source>
</reference>
<name>E7G8J6_9FIRM</name>
<dbReference type="HOGENOM" id="CLU_000445_70_50_9"/>
<keyword evidence="1" id="KW-1133">Transmembrane helix</keyword>
<comment type="caution">
    <text evidence="4">The sequence shown here is derived from an EMBL/GenBank/DDBJ whole genome shotgun (WGS) entry which is preliminary data.</text>
</comment>
<dbReference type="SMART" id="SM00052">
    <property type="entry name" value="EAL"/>
    <property type="match status" value="1"/>
</dbReference>
<dbReference type="PANTHER" id="PTHR33121:SF71">
    <property type="entry name" value="OXYGEN SENSOR PROTEIN DOSP"/>
    <property type="match status" value="1"/>
</dbReference>
<evidence type="ECO:0000313" key="5">
    <source>
        <dbReference type="Proteomes" id="UP000003157"/>
    </source>
</evidence>
<feature type="domain" description="GGDEF" evidence="3">
    <location>
        <begin position="247"/>
        <end position="372"/>
    </location>
</feature>
<sequence>MQNKDALFMGVTKDEYSFHMKSQYHISKSFLDVNQVMIARKNEVFDNQYTIALTKNHTGYESQVYSKYPDAKVLYCENMNACLKAVYSGQANMTIGDAYSVKYYIQKLGFEDTLDIYNILLEPIQLCFVGQLDNNPVLMNIIDKTIDSLSNKEIERIVQTYTVGLKYEYSLLDTIYQNRTSITFVALVIIIILVIIGQSIKKRTELFMQKRETEILREKAELDRLTGIYNQSTFYEKAREILNQNEEDFCLIYMNINRFQVINDLYGIEEGDRLLAYIGKYLKDYMNNHSHTLVCRLTTDHFLILTTQSEYKKNKKIDILKDYPLDFNSALRFGIYFIEDKSLSVHIMADRAAMAAKSIKNRYINQAEVYNEEQRQIILQEQMIMDEIQTAILQEDILIYVQPKYDIENNMIIGGEALVRWLHPKHGLISPSVFIPVLEKNGLITQLDDFVWEKTCQLLRELKNMHCLLPISINISRLNFYRNHLPLLLLDLVHKYELQPQDLHLEITESVYSKDTEVIYSVIEELQQLGFVILMDDFGSGYSSLSMLKDAPVDIIKLDMGFLSLKDDMKRSYAIIEAIVDLSYTLDLSLIVEGVETKEQVAFLQKIHAQYAQGYYFSKPVPVKDYINLCLENH</sequence>
<dbReference type="SUPFAM" id="SSF55073">
    <property type="entry name" value="Nucleotide cyclase"/>
    <property type="match status" value="1"/>
</dbReference>
<dbReference type="GO" id="GO:0071111">
    <property type="term" value="F:cyclic-guanylate-specific phosphodiesterase activity"/>
    <property type="evidence" value="ECO:0007669"/>
    <property type="project" value="InterPro"/>
</dbReference>
<dbReference type="SMART" id="SM00267">
    <property type="entry name" value="GGDEF"/>
    <property type="match status" value="1"/>
</dbReference>
<feature type="transmembrane region" description="Helical" evidence="1">
    <location>
        <begin position="181"/>
        <end position="200"/>
    </location>
</feature>
<accession>E7G8J6</accession>
<dbReference type="Pfam" id="PF00563">
    <property type="entry name" value="EAL"/>
    <property type="match status" value="1"/>
</dbReference>
<dbReference type="Proteomes" id="UP000003157">
    <property type="component" value="Unassembled WGS sequence"/>
</dbReference>
<dbReference type="eggNOG" id="COG5001">
    <property type="taxonomic scope" value="Bacteria"/>
</dbReference>
<dbReference type="AlphaFoldDB" id="E7G8J6"/>
<gene>
    <name evidence="4" type="ORF">HMPREF9488_01084</name>
</gene>
<dbReference type="PROSITE" id="PS50887">
    <property type="entry name" value="GGDEF"/>
    <property type="match status" value="1"/>
</dbReference>
<dbReference type="InterPro" id="IPR000160">
    <property type="entry name" value="GGDEF_dom"/>
</dbReference>
<dbReference type="Gene3D" id="3.30.70.270">
    <property type="match status" value="1"/>
</dbReference>
<dbReference type="InterPro" id="IPR043128">
    <property type="entry name" value="Rev_trsase/Diguanyl_cyclase"/>
</dbReference>
<protein>
    <recommendedName>
        <fullName evidence="6">GGDEF domain-containing protein</fullName>
    </recommendedName>
</protein>
<feature type="domain" description="EAL" evidence="2">
    <location>
        <begin position="381"/>
        <end position="634"/>
    </location>
</feature>
<dbReference type="InterPro" id="IPR035919">
    <property type="entry name" value="EAL_sf"/>
</dbReference>
<proteinExistence type="predicted"/>
<dbReference type="PANTHER" id="PTHR33121">
    <property type="entry name" value="CYCLIC DI-GMP PHOSPHODIESTERASE PDEF"/>
    <property type="match status" value="1"/>
</dbReference>
<evidence type="ECO:0000259" key="2">
    <source>
        <dbReference type="PROSITE" id="PS50883"/>
    </source>
</evidence>
<keyword evidence="1" id="KW-0472">Membrane</keyword>
<keyword evidence="5" id="KW-1185">Reference proteome</keyword>
<evidence type="ECO:0000313" key="4">
    <source>
        <dbReference type="EMBL" id="EFW05635.1"/>
    </source>
</evidence>
<evidence type="ECO:0000256" key="1">
    <source>
        <dbReference type="SAM" id="Phobius"/>
    </source>
</evidence>
<dbReference type="CDD" id="cd01948">
    <property type="entry name" value="EAL"/>
    <property type="match status" value="1"/>
</dbReference>
<dbReference type="InterPro" id="IPR001633">
    <property type="entry name" value="EAL_dom"/>
</dbReference>
<dbReference type="STRING" id="100884.GCA_000269565_02930"/>
<dbReference type="SUPFAM" id="SSF141868">
    <property type="entry name" value="EAL domain-like"/>
    <property type="match status" value="1"/>
</dbReference>
<dbReference type="InterPro" id="IPR050706">
    <property type="entry name" value="Cyclic-di-GMP_PDE-like"/>
</dbReference>
<dbReference type="InterPro" id="IPR029787">
    <property type="entry name" value="Nucleotide_cyclase"/>
</dbReference>
<dbReference type="Pfam" id="PF00990">
    <property type="entry name" value="GGDEF"/>
    <property type="match status" value="1"/>
</dbReference>
<dbReference type="SUPFAM" id="SSF53850">
    <property type="entry name" value="Periplasmic binding protein-like II"/>
    <property type="match status" value="1"/>
</dbReference>
<evidence type="ECO:0000259" key="3">
    <source>
        <dbReference type="PROSITE" id="PS50887"/>
    </source>
</evidence>